<dbReference type="InterPro" id="IPR003695">
    <property type="entry name" value="Ppx_GppA_N"/>
</dbReference>
<sequence>MKRIGVIEIGANSVTLTLNEVEEDGYFKTIDELNTSIRLCQDLVDGTEISNEKLNIALSTLRVFKSMCQVSGAKKIIAIATETFRSASNSQKLLNLIKEELDIDIHILTIDKEIYYNFLGITNTLYFDNSLMLDIEGTVTNLAWIKDGEIKKFHSLPVGTLNLTSEFNLQDRIVREDIEKATNKINDSISECDWLLNGDFDSIIGVGGTIKALGKIDRIKKRYPFDIEHNYTLNDMDVHEIYNLLKCKSLKQRHQIRGLPYERADIIVAGLCIFQNILKATNIRNIITSSRGLRDGIMYEYIKENYNYEKDMLIFSIKGIMNKLNINKGHAKHVYEISKTLFEDLKPLHKLNDSYKRIIRTSSLLHDCGISIDYYNHHKHSFYIILNSCINGLTHKELILSAAVAACHRNNRYHIPLPQYSSILNRIDVKSIEYLGTILKIAEGLDRSLEGAVKEIKTVIGDDSVRIYLKSPLNLELEIRQAMRSACSFKETFNRDLIIEKID</sequence>
<gene>
    <name evidence="5" type="ORF">J2Z53_000439</name>
</gene>
<reference evidence="5 6" key="1">
    <citation type="submission" date="2021-03" db="EMBL/GenBank/DDBJ databases">
        <title>Genomic Encyclopedia of Type Strains, Phase IV (KMG-IV): sequencing the most valuable type-strain genomes for metagenomic binning, comparative biology and taxonomic classification.</title>
        <authorList>
            <person name="Goeker M."/>
        </authorList>
    </citation>
    <scope>NUCLEOTIDE SEQUENCE [LARGE SCALE GENOMIC DNA]</scope>
    <source>
        <strain evidence="5 6">DSM 3984</strain>
    </source>
</reference>
<dbReference type="InterPro" id="IPR030673">
    <property type="entry name" value="PyroPPase_GppA_Ppx"/>
</dbReference>
<keyword evidence="2 5" id="KW-0378">Hydrolase</keyword>
<dbReference type="PANTHER" id="PTHR30005:SF0">
    <property type="entry name" value="RETROGRADE REGULATION PROTEIN 2"/>
    <property type="match status" value="1"/>
</dbReference>
<dbReference type="InterPro" id="IPR050273">
    <property type="entry name" value="GppA/Ppx_hydrolase"/>
</dbReference>
<dbReference type="SUPFAM" id="SSF53067">
    <property type="entry name" value="Actin-like ATPase domain"/>
    <property type="match status" value="2"/>
</dbReference>
<dbReference type="GO" id="GO:0008894">
    <property type="term" value="F:guanosine-5'-triphosphate,3'-diphosphate diphosphatase activity"/>
    <property type="evidence" value="ECO:0007669"/>
    <property type="project" value="UniProtKB-EC"/>
</dbReference>
<dbReference type="InterPro" id="IPR043129">
    <property type="entry name" value="ATPase_NBD"/>
</dbReference>
<comment type="similarity">
    <text evidence="1">Belongs to the GppA/Ppx family.</text>
</comment>
<dbReference type="PANTHER" id="PTHR30005">
    <property type="entry name" value="EXOPOLYPHOSPHATASE"/>
    <property type="match status" value="1"/>
</dbReference>
<dbReference type="Gene3D" id="3.30.420.150">
    <property type="entry name" value="Exopolyphosphatase. Domain 2"/>
    <property type="match status" value="1"/>
</dbReference>
<evidence type="ECO:0000259" key="4">
    <source>
        <dbReference type="Pfam" id="PF21447"/>
    </source>
</evidence>
<feature type="domain" description="Ppx/GppA phosphatase N-terminal" evidence="3">
    <location>
        <begin position="23"/>
        <end position="303"/>
    </location>
</feature>
<dbReference type="RefSeq" id="WP_209795580.1">
    <property type="nucleotide sequence ID" value="NZ_JAGGJZ010000001.1"/>
</dbReference>
<evidence type="ECO:0000313" key="5">
    <source>
        <dbReference type="EMBL" id="MBP1888860.1"/>
    </source>
</evidence>
<protein>
    <submittedName>
        <fullName evidence="5">Exopolyphosphatase/guanosine-5'-triphosphate, 3'-diphosphate pyrophosphatase</fullName>
        <ecNumber evidence="5">3.6.1.11</ecNumber>
        <ecNumber evidence="5">3.6.1.40</ecNumber>
    </submittedName>
</protein>
<dbReference type="GO" id="GO:0004309">
    <property type="term" value="F:exopolyphosphatase activity"/>
    <property type="evidence" value="ECO:0007669"/>
    <property type="project" value="UniProtKB-EC"/>
</dbReference>
<evidence type="ECO:0000256" key="1">
    <source>
        <dbReference type="ARBA" id="ARBA00007125"/>
    </source>
</evidence>
<keyword evidence="6" id="KW-1185">Reference proteome</keyword>
<evidence type="ECO:0000259" key="3">
    <source>
        <dbReference type="Pfam" id="PF02541"/>
    </source>
</evidence>
<dbReference type="EC" id="3.6.1.11" evidence="5"/>
<dbReference type="PIRSF" id="PIRSF001267">
    <property type="entry name" value="Pyrophosphatase_GppA_Ppx"/>
    <property type="match status" value="1"/>
</dbReference>
<dbReference type="InterPro" id="IPR048950">
    <property type="entry name" value="Ppx_GppA_C"/>
</dbReference>
<dbReference type="Gene3D" id="3.30.420.40">
    <property type="match status" value="1"/>
</dbReference>
<dbReference type="SUPFAM" id="SSF109604">
    <property type="entry name" value="HD-domain/PDEase-like"/>
    <property type="match status" value="1"/>
</dbReference>
<evidence type="ECO:0000256" key="2">
    <source>
        <dbReference type="ARBA" id="ARBA00022801"/>
    </source>
</evidence>
<organism evidence="5 6">
    <name type="scientific">Clostridium moniliforme</name>
    <dbReference type="NCBI Taxonomy" id="39489"/>
    <lineage>
        <taxon>Bacteria</taxon>
        <taxon>Bacillati</taxon>
        <taxon>Bacillota</taxon>
        <taxon>Clostridia</taxon>
        <taxon>Eubacteriales</taxon>
        <taxon>Clostridiaceae</taxon>
        <taxon>Clostridium</taxon>
    </lineage>
</organism>
<evidence type="ECO:0000313" key="6">
    <source>
        <dbReference type="Proteomes" id="UP000783390"/>
    </source>
</evidence>
<dbReference type="Pfam" id="PF02541">
    <property type="entry name" value="Ppx-GppA"/>
    <property type="match status" value="1"/>
</dbReference>
<comment type="caution">
    <text evidence="5">The sequence shown here is derived from an EMBL/GenBank/DDBJ whole genome shotgun (WGS) entry which is preliminary data.</text>
</comment>
<proteinExistence type="inferred from homology"/>
<feature type="domain" description="Ppx/GppA phosphatase C-terminal" evidence="4">
    <location>
        <begin position="316"/>
        <end position="470"/>
    </location>
</feature>
<dbReference type="CDD" id="cd24052">
    <property type="entry name" value="ASKHA_NBD_HpPPX-GppA-like"/>
    <property type="match status" value="1"/>
</dbReference>
<dbReference type="EC" id="3.6.1.40" evidence="5"/>
<dbReference type="Proteomes" id="UP000783390">
    <property type="component" value="Unassembled WGS sequence"/>
</dbReference>
<name>A0ABS4EXY2_9CLOT</name>
<accession>A0ABS4EXY2</accession>
<dbReference type="EMBL" id="JAGGJZ010000001">
    <property type="protein sequence ID" value="MBP1888860.1"/>
    <property type="molecule type" value="Genomic_DNA"/>
</dbReference>
<dbReference type="Pfam" id="PF21447">
    <property type="entry name" value="Ppx-GppA_III"/>
    <property type="match status" value="1"/>
</dbReference>
<dbReference type="Gene3D" id="1.10.3210.10">
    <property type="entry name" value="Hypothetical protein af1432"/>
    <property type="match status" value="1"/>
</dbReference>